<feature type="domain" description="RelA/SpoT" evidence="2">
    <location>
        <begin position="50"/>
        <end position="173"/>
    </location>
</feature>
<dbReference type="SUPFAM" id="SSF81301">
    <property type="entry name" value="Nucleotidyltransferase"/>
    <property type="match status" value="1"/>
</dbReference>
<keyword evidence="4" id="KW-1185">Reference proteome</keyword>
<dbReference type="PANTHER" id="PTHR47837">
    <property type="entry name" value="GTP PYROPHOSPHOKINASE YJBM"/>
    <property type="match status" value="1"/>
</dbReference>
<evidence type="ECO:0000313" key="3">
    <source>
        <dbReference type="EMBL" id="MDF8263651.1"/>
    </source>
</evidence>
<dbReference type="Proteomes" id="UP001528912">
    <property type="component" value="Unassembled WGS sequence"/>
</dbReference>
<dbReference type="Gene3D" id="1.10.287.860">
    <property type="entry name" value="Nucleotidyltransferase"/>
    <property type="match status" value="1"/>
</dbReference>
<reference evidence="3 4" key="1">
    <citation type="submission" date="2023-03" db="EMBL/GenBank/DDBJ databases">
        <title>YIM 133296 draft genome.</title>
        <authorList>
            <person name="Xiong L."/>
        </authorList>
    </citation>
    <scope>NUCLEOTIDE SEQUENCE [LARGE SCALE GENOMIC DNA]</scope>
    <source>
        <strain evidence="3 4">YIM 133296</strain>
    </source>
</reference>
<evidence type="ECO:0000256" key="1">
    <source>
        <dbReference type="SAM" id="MobiDB-lite"/>
    </source>
</evidence>
<dbReference type="InterPro" id="IPR043519">
    <property type="entry name" value="NT_sf"/>
</dbReference>
<dbReference type="PANTHER" id="PTHR47837:SF2">
    <property type="entry name" value="GTP PYROPHOSPHOKINASE YWAC"/>
    <property type="match status" value="1"/>
</dbReference>
<protein>
    <submittedName>
        <fullName evidence="3">GTP pyrophosphokinase family protein</fullName>
    </submittedName>
</protein>
<evidence type="ECO:0000259" key="2">
    <source>
        <dbReference type="SMART" id="SM00954"/>
    </source>
</evidence>
<dbReference type="CDD" id="cd05399">
    <property type="entry name" value="NT_Rel-Spo_like"/>
    <property type="match status" value="1"/>
</dbReference>
<comment type="caution">
    <text evidence="3">The sequence shown here is derived from an EMBL/GenBank/DDBJ whole genome shotgun (WGS) entry which is preliminary data.</text>
</comment>
<dbReference type="Gene3D" id="3.30.460.10">
    <property type="entry name" value="Beta Polymerase, domain 2"/>
    <property type="match status" value="1"/>
</dbReference>
<feature type="compositionally biased region" description="Pro residues" evidence="1">
    <location>
        <begin position="254"/>
        <end position="263"/>
    </location>
</feature>
<proteinExistence type="predicted"/>
<dbReference type="InterPro" id="IPR007685">
    <property type="entry name" value="RelA_SpoT"/>
</dbReference>
<dbReference type="Pfam" id="PF04607">
    <property type="entry name" value="RelA_SpoT"/>
    <property type="match status" value="1"/>
</dbReference>
<evidence type="ECO:0000313" key="4">
    <source>
        <dbReference type="Proteomes" id="UP001528912"/>
    </source>
</evidence>
<dbReference type="EMBL" id="JAROAV010000019">
    <property type="protein sequence ID" value="MDF8263651.1"/>
    <property type="molecule type" value="Genomic_DNA"/>
</dbReference>
<dbReference type="InterPro" id="IPR052366">
    <property type="entry name" value="GTP_Pyrophosphokinase"/>
</dbReference>
<gene>
    <name evidence="3" type="ORF">P4R38_05270</name>
</gene>
<dbReference type="SMART" id="SM00954">
    <property type="entry name" value="RelA_SpoT"/>
    <property type="match status" value="1"/>
</dbReference>
<accession>A0ABT6C8N3</accession>
<feature type="region of interest" description="Disordered" evidence="1">
    <location>
        <begin position="236"/>
        <end position="263"/>
    </location>
</feature>
<name>A0ABT6C8N3_9MICO</name>
<organism evidence="3 4">
    <name type="scientific">Luteipulveratus flavus</name>
    <dbReference type="NCBI Taxonomy" id="3031728"/>
    <lineage>
        <taxon>Bacteria</taxon>
        <taxon>Bacillati</taxon>
        <taxon>Actinomycetota</taxon>
        <taxon>Actinomycetes</taxon>
        <taxon>Micrococcales</taxon>
        <taxon>Dermacoccaceae</taxon>
        <taxon>Luteipulveratus</taxon>
    </lineage>
</organism>
<sequence length="263" mass="29435">MGEFRELRDEFTRFMLCYQFGIDEVTTKIKILQQEFTHIHAYNPIEHVSSRLKTPEGVLAKAQRRGVSPDLESVRAEITDIAGVRVTCAFVSDVYRVFDLFTGQQDVQLMLTKDYIASPKPNGYRSLHAIVQVPVFLSDETVLVPVEVQFRTIAMDFWASLEHKIYYKYETQVPQQLLDGLHEAATTAARLDSDMEQLHHEIRGHPEQEPVPQAAGPTVEVSDRALAALRDFIAADEPAAGSTSGSDDRDAEQDPPPSGPIPV</sequence>